<dbReference type="GO" id="GO:0003677">
    <property type="term" value="F:DNA binding"/>
    <property type="evidence" value="ECO:0007669"/>
    <property type="project" value="UniProtKB-UniRule"/>
</dbReference>
<keyword evidence="7" id="KW-0175">Coiled coil</keyword>
<gene>
    <name evidence="10" type="primary">TTC28</name>
    <name evidence="10" type="ORF">AWC38_SpisGene21705</name>
</gene>
<evidence type="ECO:0000256" key="5">
    <source>
        <dbReference type="PROSITE-ProRule" id="PRU00309"/>
    </source>
</evidence>
<dbReference type="InterPro" id="IPR006612">
    <property type="entry name" value="THAP_Znf"/>
</dbReference>
<dbReference type="SUPFAM" id="SSF48452">
    <property type="entry name" value="TPR-like"/>
    <property type="match status" value="4"/>
</dbReference>
<name>A0A2B4RCZ0_STYPI</name>
<feature type="repeat" description="TPR" evidence="6">
    <location>
        <begin position="498"/>
        <end position="531"/>
    </location>
</feature>
<protein>
    <submittedName>
        <fullName evidence="10">Tetratricopeptide repeat protein 28</fullName>
    </submittedName>
</protein>
<dbReference type="Gene3D" id="1.25.40.10">
    <property type="entry name" value="Tetratricopeptide repeat domain"/>
    <property type="match status" value="4"/>
</dbReference>
<keyword evidence="1" id="KW-0479">Metal-binding</keyword>
<sequence>MLVMSDTPVAISSYALVNVEARTRQCANTTIIDTQHAVSHFDVGDIVSGKVDPRTLKSHEKIKYLKSHFTPPPSYTGFFSKTVVKGKDKHTKKLVFQPSWLEKYTWLVDSPSQMGGGHRDDSTSTASNKGNFHAILMLLVDDSGPSSPVPKKKFRGGNYHCCVPMCAGDSRYESSLSFRRIRKDEEKQKQWIVKIRRDVGPDFKITSKTRVCGKHFKEDDFLPLDNSGRRRLKEGTVPTVFNWTVTTTDRRKVIRQLESATQTDESDGEVAHDESNQPYEGDTNQVPNIFEELRQTKAQLLAVQAELVAARRDASAAQEELVQQKEQAAAELAIYKFGPSAETMTYCYATGLLQNRPNDPMESQDRSVHFVPDFDLDSSATMVVPQGQGNQECQHDSSPGDNLQNGKKLRPKDEAGKGQANENVGNTYDNSGDFCKAIEYHKRRLQIAKEVGDKAGEGQAYGNLGIVYRWLGHFHEAIQYHERHLQIAKEVRDKTGEGQAYRDLGIVYRELGHFHKAIEYHERHLKIAKEAGDKGGEGRAYGNLGNAYKSLGDLYKAIKCHERDLQIAREMKDKAGEGRAYGNLGIAYRGLGDFHKAIKYHERHLQIAKEVRDKSGKGKAYGNLGIAYHGLSDFHKAIEYHERHLQIAKKLGDKAGEGGAYANLGNVYYSLSYFHKAIEYHERHLQIVKKVGNKAEEGGAYGSLGNAYHSLGDFHKAIEFHQRGLQIAKEVGNKAGAGLAYGNLGNAYHCLGNLLKAVEYQKRQLQITKEGGDKAGEGRACGNLGNAYYRLGDIHKAIEYHECDLQIAKEIGDKAGEGGAYGNLGNAFDSLGDFHKAMENHKRCLQIAKEIEDKAGEGRAYGNLGYSYYCLGDFRKAMEYYERCLQISKEIGDKAGEGRVLGYLGNAYRSLGDFYSAIEYHECHLQIAKEVGDKFGIAVSLNNLGDVLVDQGSPLSALDCFSSSLSALNEVRAHLQFKDDWKISYRDTYNNVYISLWRLHLSQGKFIDSLCVAEDGRAQALRDLIEAKYGCEEVYSWSHSSGKLTSSYVRSIPLTTVFMAFGKGEIIFWVIRKDEEVTLRRKEISDYESEKDARTFISTLNQNALEEIGVRSGVKIENRSLGDVCDVGSRSERAPIRVSRPVSPRESLRSFYDVIIAPVADLVHGNDLILVPEGPLCLVPYAALLNRKREYLSETLRIRITPSLTTLKLLTDCPTDFHNKTGALLVGDPCVEEVRYEGRKWCQLPYAKKEVEMIGRILGTAPLVGEKATKDEVLKRLSTVALVHIAAHGKMETGEIALAPNPVRESHHPEEKDFLLTMADVLEAQLRARLVVLSCCHSARGEIKAEGVVGIARAFLGTGARSVLVSLWGIDDEATFQFMKHFYEELIKGRRVSDALHQAMKCVKESQKFREVKYWAPFVLIGDDVTLELNGTDAA</sequence>
<evidence type="ECO:0000256" key="1">
    <source>
        <dbReference type="ARBA" id="ARBA00022723"/>
    </source>
</evidence>
<keyword evidence="6" id="KW-0802">TPR repeat</keyword>
<dbReference type="PROSITE" id="PS50293">
    <property type="entry name" value="TPR_REGION"/>
    <property type="match status" value="1"/>
</dbReference>
<feature type="repeat" description="TPR" evidence="6">
    <location>
        <begin position="618"/>
        <end position="651"/>
    </location>
</feature>
<feature type="region of interest" description="Disordered" evidence="8">
    <location>
        <begin position="387"/>
        <end position="426"/>
    </location>
</feature>
<dbReference type="PANTHER" id="PTHR10098:SF108">
    <property type="entry name" value="TETRATRICOPEPTIDE REPEAT PROTEIN 28"/>
    <property type="match status" value="1"/>
</dbReference>
<reference evidence="11" key="1">
    <citation type="journal article" date="2017" name="bioRxiv">
        <title>Comparative analysis of the genomes of Stylophora pistillata and Acropora digitifera provides evidence for extensive differences between species of corals.</title>
        <authorList>
            <person name="Voolstra C.R."/>
            <person name="Li Y."/>
            <person name="Liew Y.J."/>
            <person name="Baumgarten S."/>
            <person name="Zoccola D."/>
            <person name="Flot J.-F."/>
            <person name="Tambutte S."/>
            <person name="Allemand D."/>
            <person name="Aranda M."/>
        </authorList>
    </citation>
    <scope>NUCLEOTIDE SEQUENCE [LARGE SCALE GENOMIC DNA]</scope>
</reference>
<dbReference type="Pfam" id="PF12770">
    <property type="entry name" value="CHAT"/>
    <property type="match status" value="1"/>
</dbReference>
<feature type="repeat" description="TPR" evidence="6">
    <location>
        <begin position="578"/>
        <end position="611"/>
    </location>
</feature>
<evidence type="ECO:0000256" key="2">
    <source>
        <dbReference type="ARBA" id="ARBA00022771"/>
    </source>
</evidence>
<accession>A0A2B4RCZ0</accession>
<feature type="repeat" description="TPR" evidence="6">
    <location>
        <begin position="458"/>
        <end position="491"/>
    </location>
</feature>
<keyword evidence="4 5" id="KW-0238">DNA-binding</keyword>
<proteinExistence type="predicted"/>
<keyword evidence="11" id="KW-1185">Reference proteome</keyword>
<dbReference type="Pfam" id="PF13176">
    <property type="entry name" value="TPR_7"/>
    <property type="match status" value="2"/>
</dbReference>
<dbReference type="PROSITE" id="PS50950">
    <property type="entry name" value="ZF_THAP"/>
    <property type="match status" value="1"/>
</dbReference>
<feature type="coiled-coil region" evidence="7">
    <location>
        <begin position="293"/>
        <end position="331"/>
    </location>
</feature>
<evidence type="ECO:0000313" key="11">
    <source>
        <dbReference type="Proteomes" id="UP000225706"/>
    </source>
</evidence>
<evidence type="ECO:0000256" key="6">
    <source>
        <dbReference type="PROSITE-ProRule" id="PRU00339"/>
    </source>
</evidence>
<feature type="region of interest" description="Disordered" evidence="8">
    <location>
        <begin position="259"/>
        <end position="283"/>
    </location>
</feature>
<feature type="repeat" description="TPR" evidence="6">
    <location>
        <begin position="698"/>
        <end position="731"/>
    </location>
</feature>
<dbReference type="InterPro" id="IPR038441">
    <property type="entry name" value="THAP_Znf_sf"/>
</dbReference>
<dbReference type="Pfam" id="PF05485">
    <property type="entry name" value="THAP"/>
    <property type="match status" value="1"/>
</dbReference>
<dbReference type="PANTHER" id="PTHR10098">
    <property type="entry name" value="RAPSYN-RELATED"/>
    <property type="match status" value="1"/>
</dbReference>
<feature type="repeat" description="TPR" evidence="6">
    <location>
        <begin position="818"/>
        <end position="851"/>
    </location>
</feature>
<evidence type="ECO:0000256" key="4">
    <source>
        <dbReference type="ARBA" id="ARBA00023125"/>
    </source>
</evidence>
<feature type="repeat" description="TPR" evidence="6">
    <location>
        <begin position="538"/>
        <end position="571"/>
    </location>
</feature>
<feature type="repeat" description="TPR" evidence="6">
    <location>
        <begin position="658"/>
        <end position="691"/>
    </location>
</feature>
<dbReference type="Proteomes" id="UP000225706">
    <property type="component" value="Unassembled WGS sequence"/>
</dbReference>
<dbReference type="EMBL" id="LSMT01000828">
    <property type="protein sequence ID" value="PFX14165.1"/>
    <property type="molecule type" value="Genomic_DNA"/>
</dbReference>
<dbReference type="PROSITE" id="PS50005">
    <property type="entry name" value="TPR"/>
    <property type="match status" value="9"/>
</dbReference>
<evidence type="ECO:0000313" key="10">
    <source>
        <dbReference type="EMBL" id="PFX14165.1"/>
    </source>
</evidence>
<dbReference type="Pfam" id="PF13424">
    <property type="entry name" value="TPR_12"/>
    <property type="match status" value="6"/>
</dbReference>
<dbReference type="OrthoDB" id="5986010at2759"/>
<evidence type="ECO:0000259" key="9">
    <source>
        <dbReference type="PROSITE" id="PS50950"/>
    </source>
</evidence>
<organism evidence="10 11">
    <name type="scientific">Stylophora pistillata</name>
    <name type="common">Smooth cauliflower coral</name>
    <dbReference type="NCBI Taxonomy" id="50429"/>
    <lineage>
        <taxon>Eukaryota</taxon>
        <taxon>Metazoa</taxon>
        <taxon>Cnidaria</taxon>
        <taxon>Anthozoa</taxon>
        <taxon>Hexacorallia</taxon>
        <taxon>Scleractinia</taxon>
        <taxon>Astrocoeniina</taxon>
        <taxon>Pocilloporidae</taxon>
        <taxon>Stylophora</taxon>
    </lineage>
</organism>
<evidence type="ECO:0000256" key="7">
    <source>
        <dbReference type="SAM" id="Coils"/>
    </source>
</evidence>
<evidence type="ECO:0000256" key="3">
    <source>
        <dbReference type="ARBA" id="ARBA00022833"/>
    </source>
</evidence>
<dbReference type="Gene3D" id="6.20.210.20">
    <property type="entry name" value="THAP domain"/>
    <property type="match status" value="1"/>
</dbReference>
<dbReference type="GO" id="GO:0008270">
    <property type="term" value="F:zinc ion binding"/>
    <property type="evidence" value="ECO:0007669"/>
    <property type="project" value="UniProtKB-KW"/>
</dbReference>
<comment type="caution">
    <text evidence="10">The sequence shown here is derived from an EMBL/GenBank/DDBJ whole genome shotgun (WGS) entry which is preliminary data.</text>
</comment>
<feature type="repeat" description="TPR" evidence="6">
    <location>
        <begin position="858"/>
        <end position="891"/>
    </location>
</feature>
<dbReference type="InterPro" id="IPR019734">
    <property type="entry name" value="TPR_rpt"/>
</dbReference>
<keyword evidence="3" id="KW-0862">Zinc</keyword>
<dbReference type="SUPFAM" id="SSF57716">
    <property type="entry name" value="Glucocorticoid receptor-like (DNA-binding domain)"/>
    <property type="match status" value="1"/>
</dbReference>
<dbReference type="SMART" id="SM00980">
    <property type="entry name" value="THAP"/>
    <property type="match status" value="1"/>
</dbReference>
<dbReference type="InterPro" id="IPR011990">
    <property type="entry name" value="TPR-like_helical_dom_sf"/>
</dbReference>
<keyword evidence="2 5" id="KW-0863">Zinc-finger</keyword>
<feature type="compositionally biased region" description="Polar residues" evidence="8">
    <location>
        <begin position="387"/>
        <end position="405"/>
    </location>
</feature>
<feature type="domain" description="THAP-type" evidence="9">
    <location>
        <begin position="157"/>
        <end position="241"/>
    </location>
</feature>
<evidence type="ECO:0000256" key="8">
    <source>
        <dbReference type="SAM" id="MobiDB-lite"/>
    </source>
</evidence>
<dbReference type="SMART" id="SM00028">
    <property type="entry name" value="TPR"/>
    <property type="match status" value="14"/>
</dbReference>
<dbReference type="InterPro" id="IPR024983">
    <property type="entry name" value="CHAT_dom"/>
</dbReference>